<protein>
    <recommendedName>
        <fullName evidence="4 10">L-aspartate oxidase</fullName>
        <ecNumber evidence="4 10">1.4.3.16</ecNumber>
    </recommendedName>
</protein>
<comment type="similarity">
    <text evidence="3 11">Belongs to the FAD-dependent oxidoreductase 2 family. NadB subfamily.</text>
</comment>
<dbReference type="RefSeq" id="WP_095490748.1">
    <property type="nucleotide sequence ID" value="NZ_NPKJ01000003.1"/>
</dbReference>
<evidence type="ECO:0000256" key="2">
    <source>
        <dbReference type="ARBA" id="ARBA00004950"/>
    </source>
</evidence>
<dbReference type="Proteomes" id="UP000216442">
    <property type="component" value="Unassembled WGS sequence"/>
</dbReference>
<dbReference type="InterPro" id="IPR036188">
    <property type="entry name" value="FAD/NAD-bd_sf"/>
</dbReference>
<reference evidence="14 15" key="1">
    <citation type="submission" date="2017-08" db="EMBL/GenBank/DDBJ databases">
        <title>Mesorhizobium wenxinae sp. nov., a novel rhizobial species isolated from root nodules of chickpea (Cicer arietinum L.).</title>
        <authorList>
            <person name="Zhang J."/>
        </authorList>
    </citation>
    <scope>NUCLEOTIDE SEQUENCE [LARGE SCALE GENOMIC DNA]</scope>
    <source>
        <strain evidence="14 15">SDW018</strain>
    </source>
</reference>
<dbReference type="InterPro" id="IPR015939">
    <property type="entry name" value="Fum_Rdtase/Succ_DH_flav-like_C"/>
</dbReference>
<sequence length="515" mass="53098">MTPTIMDIGGAPLIVGAGIAGLMTALHLAPEPVVLLSSTPLGTGGCSKFAQGGLAASLGCDDSRELHLSDTLAAGDGLCDQAAVRRMVEAAPKAIEDLERFGVAFDRGPDGALRLGLEAAHSCRRIVHAAGDATGRELVRALIAAVRRTASITILENMEARRLIVEDGAVVGVLAVGGTDVVTISTSRVVLATGGIGGLFCDTTNPLGSFGHGLALAACAGAELADLEFVQFHPTALDSPLRPMPLISEAVRGEGAVLINEQGERFLADTPGGELAPRDVVARVVWHQIAAGRSVFLDASKCLGPSLGKRFPAIAQLCREAGIDPATQPIPVRPAAHYHMGGVAVDAAGRSSLNGLWACGEVACTGLHGANRLASNSLTEAVVTAAWVAESVAGASPDCRRRLFPALVPPRPDPSCIRPVVSHALGIIREGETLRKAAAALLSIAADNEAASDSAVVALMIAIAALRREESRGSHYRSDFPGRDADASPSRLTLRTAIQAAVALGWRAPTRSHLT</sequence>
<evidence type="ECO:0000256" key="8">
    <source>
        <dbReference type="ARBA" id="ARBA00023002"/>
    </source>
</evidence>
<dbReference type="InterPro" id="IPR037099">
    <property type="entry name" value="Fum_R/Succ_DH_flav-like_C_sf"/>
</dbReference>
<dbReference type="Gene3D" id="3.90.700.10">
    <property type="entry name" value="Succinate dehydrogenase/fumarate reductase flavoprotein, catalytic domain"/>
    <property type="match status" value="1"/>
</dbReference>
<dbReference type="PANTHER" id="PTHR42716">
    <property type="entry name" value="L-ASPARTATE OXIDASE"/>
    <property type="match status" value="1"/>
</dbReference>
<dbReference type="PRINTS" id="PR00368">
    <property type="entry name" value="FADPNR"/>
</dbReference>
<dbReference type="GO" id="GO:0005737">
    <property type="term" value="C:cytoplasm"/>
    <property type="evidence" value="ECO:0007669"/>
    <property type="project" value="UniProtKB-SubCell"/>
</dbReference>
<keyword evidence="6 11" id="KW-0662">Pyridine nucleotide biosynthesis</keyword>
<keyword evidence="7 11" id="KW-0274">FAD</keyword>
<evidence type="ECO:0000256" key="7">
    <source>
        <dbReference type="ARBA" id="ARBA00022827"/>
    </source>
</evidence>
<dbReference type="SUPFAM" id="SSF56425">
    <property type="entry name" value="Succinate dehydrogenase/fumarate reductase flavoprotein, catalytic domain"/>
    <property type="match status" value="1"/>
</dbReference>
<dbReference type="EMBL" id="NPKJ01000003">
    <property type="protein sequence ID" value="PAQ12513.1"/>
    <property type="molecule type" value="Genomic_DNA"/>
</dbReference>
<dbReference type="Pfam" id="PF00890">
    <property type="entry name" value="FAD_binding_2"/>
    <property type="match status" value="1"/>
</dbReference>
<dbReference type="EC" id="1.4.3.16" evidence="4 10"/>
<comment type="function">
    <text evidence="11">Catalyzes the oxidation of L-aspartate to iminoaspartate.</text>
</comment>
<comment type="subcellular location">
    <subcellularLocation>
        <location evidence="11">Cytoplasm</location>
    </subcellularLocation>
</comment>
<keyword evidence="5 11" id="KW-0285">Flavoprotein</keyword>
<dbReference type="NCBIfam" id="TIGR00551">
    <property type="entry name" value="nadB"/>
    <property type="match status" value="1"/>
</dbReference>
<evidence type="ECO:0000256" key="6">
    <source>
        <dbReference type="ARBA" id="ARBA00022642"/>
    </source>
</evidence>
<keyword evidence="8 11" id="KW-0560">Oxidoreductase</keyword>
<evidence type="ECO:0000256" key="4">
    <source>
        <dbReference type="ARBA" id="ARBA00012173"/>
    </source>
</evidence>
<evidence type="ECO:0000313" key="15">
    <source>
        <dbReference type="Proteomes" id="UP000216442"/>
    </source>
</evidence>
<dbReference type="Gene3D" id="3.50.50.60">
    <property type="entry name" value="FAD/NAD(P)-binding domain"/>
    <property type="match status" value="1"/>
</dbReference>
<evidence type="ECO:0000259" key="12">
    <source>
        <dbReference type="Pfam" id="PF00890"/>
    </source>
</evidence>
<comment type="caution">
    <text evidence="14">The sequence shown here is derived from an EMBL/GenBank/DDBJ whole genome shotgun (WGS) entry which is preliminary data.</text>
</comment>
<dbReference type="InterPro" id="IPR005288">
    <property type="entry name" value="NadB"/>
</dbReference>
<evidence type="ECO:0000256" key="1">
    <source>
        <dbReference type="ARBA" id="ARBA00001974"/>
    </source>
</evidence>
<comment type="cofactor">
    <cofactor evidence="1 11">
        <name>FAD</name>
        <dbReference type="ChEBI" id="CHEBI:57692"/>
    </cofactor>
</comment>
<evidence type="ECO:0000256" key="11">
    <source>
        <dbReference type="RuleBase" id="RU362049"/>
    </source>
</evidence>
<dbReference type="PANTHER" id="PTHR42716:SF2">
    <property type="entry name" value="L-ASPARTATE OXIDASE, CHLOROPLASTIC"/>
    <property type="match status" value="1"/>
</dbReference>
<evidence type="ECO:0000256" key="10">
    <source>
        <dbReference type="NCBIfam" id="TIGR00551"/>
    </source>
</evidence>
<dbReference type="FunFam" id="3.90.700.10:FF:000002">
    <property type="entry name" value="L-aspartate oxidase"/>
    <property type="match status" value="1"/>
</dbReference>
<name>A0A271LWI4_9HYPH</name>
<proteinExistence type="inferred from homology"/>
<dbReference type="GO" id="GO:0008734">
    <property type="term" value="F:L-aspartate oxidase activity"/>
    <property type="evidence" value="ECO:0007669"/>
    <property type="project" value="UniProtKB-UniRule"/>
</dbReference>
<dbReference type="OrthoDB" id="9806724at2"/>
<feature type="domain" description="Fumarate reductase/succinate dehydrogenase flavoprotein-like C-terminal" evidence="13">
    <location>
        <begin position="456"/>
        <end position="486"/>
    </location>
</feature>
<dbReference type="InterPro" id="IPR027477">
    <property type="entry name" value="Succ_DH/fumarate_Rdtase_cat_sf"/>
</dbReference>
<keyword evidence="15" id="KW-1185">Reference proteome</keyword>
<gene>
    <name evidence="14" type="ORF">CIT26_00520</name>
</gene>
<dbReference type="AlphaFoldDB" id="A0A271LWI4"/>
<organism evidence="14 15">
    <name type="scientific">Mesorhizobium temperatum</name>
    <dbReference type="NCBI Taxonomy" id="241416"/>
    <lineage>
        <taxon>Bacteria</taxon>
        <taxon>Pseudomonadati</taxon>
        <taxon>Pseudomonadota</taxon>
        <taxon>Alphaproteobacteria</taxon>
        <taxon>Hyphomicrobiales</taxon>
        <taxon>Phyllobacteriaceae</taxon>
        <taxon>Mesorhizobium</taxon>
    </lineage>
</organism>
<evidence type="ECO:0000256" key="5">
    <source>
        <dbReference type="ARBA" id="ARBA00022630"/>
    </source>
</evidence>
<dbReference type="NCBIfam" id="NF005701">
    <property type="entry name" value="PRK07512.1"/>
    <property type="match status" value="1"/>
</dbReference>
<evidence type="ECO:0000313" key="14">
    <source>
        <dbReference type="EMBL" id="PAQ12513.1"/>
    </source>
</evidence>
<dbReference type="SUPFAM" id="SSF46977">
    <property type="entry name" value="Succinate dehydrogenase/fumarate reductase flavoprotein C-terminal domain"/>
    <property type="match status" value="1"/>
</dbReference>
<comment type="catalytic activity">
    <reaction evidence="9">
        <text>L-aspartate + O2 = iminosuccinate + H2O2</text>
        <dbReference type="Rhea" id="RHEA:25876"/>
        <dbReference type="ChEBI" id="CHEBI:15379"/>
        <dbReference type="ChEBI" id="CHEBI:16240"/>
        <dbReference type="ChEBI" id="CHEBI:29991"/>
        <dbReference type="ChEBI" id="CHEBI:77875"/>
        <dbReference type="EC" id="1.4.3.16"/>
    </reaction>
    <physiologicalReaction direction="left-to-right" evidence="9">
        <dbReference type="Rhea" id="RHEA:25877"/>
    </physiologicalReaction>
</comment>
<dbReference type="Pfam" id="PF02910">
    <property type="entry name" value="Succ_DH_flav_C"/>
    <property type="match status" value="1"/>
</dbReference>
<dbReference type="UniPathway" id="UPA00253">
    <property type="reaction ID" value="UER00326"/>
</dbReference>
<evidence type="ECO:0000256" key="9">
    <source>
        <dbReference type="ARBA" id="ARBA00048305"/>
    </source>
</evidence>
<dbReference type="Gene3D" id="1.20.58.100">
    <property type="entry name" value="Fumarate reductase/succinate dehydrogenase flavoprotein-like, C-terminal domain"/>
    <property type="match status" value="1"/>
</dbReference>
<evidence type="ECO:0000256" key="3">
    <source>
        <dbReference type="ARBA" id="ARBA00008562"/>
    </source>
</evidence>
<feature type="domain" description="FAD-dependent oxidoreductase 2 FAD-binding" evidence="12">
    <location>
        <begin position="13"/>
        <end position="378"/>
    </location>
</feature>
<dbReference type="GO" id="GO:0034628">
    <property type="term" value="P:'de novo' NAD+ biosynthetic process from L-aspartate"/>
    <property type="evidence" value="ECO:0007669"/>
    <property type="project" value="TreeGrafter"/>
</dbReference>
<accession>A0A271LWI4</accession>
<dbReference type="SUPFAM" id="SSF51905">
    <property type="entry name" value="FAD/NAD(P)-binding domain"/>
    <property type="match status" value="1"/>
</dbReference>
<evidence type="ECO:0000259" key="13">
    <source>
        <dbReference type="Pfam" id="PF02910"/>
    </source>
</evidence>
<dbReference type="InterPro" id="IPR003953">
    <property type="entry name" value="FAD-dep_OxRdtase_2_FAD-bd"/>
</dbReference>
<comment type="pathway">
    <text evidence="2 11">Cofactor biosynthesis; NAD(+) biosynthesis; iminoaspartate from L-aspartate (oxidase route): step 1/1.</text>
</comment>